<sequence>MQPSRLIFLSALAVIAMTRRVDPDSQEEFWETIKDNKTVIAVTLNEENAVNSPDETGRWLKFVVISDTHDQLGEMMEKISIPDGDVLIHCGDMTNRGEKEKLQALNEQFD</sequence>
<evidence type="ECO:0000256" key="1">
    <source>
        <dbReference type="ARBA" id="ARBA00007993"/>
    </source>
</evidence>
<evidence type="ECO:0000313" key="5">
    <source>
        <dbReference type="WBParaSite" id="MBELARI_LOCUS9239"/>
    </source>
</evidence>
<proteinExistence type="inferred from homology"/>
<keyword evidence="4" id="KW-1185">Reference proteome</keyword>
<evidence type="ECO:0000313" key="4">
    <source>
        <dbReference type="Proteomes" id="UP000887575"/>
    </source>
</evidence>
<dbReference type="PANTHER" id="PTHR12905:SF0">
    <property type="entry name" value="CALCINEURIN-LIKE PHOSPHOESTERASE DOMAIN-CONTAINING PROTEIN"/>
    <property type="match status" value="1"/>
</dbReference>
<dbReference type="GO" id="GO:0016787">
    <property type="term" value="F:hydrolase activity"/>
    <property type="evidence" value="ECO:0007669"/>
    <property type="project" value="InterPro"/>
</dbReference>
<feature type="signal peptide" evidence="2">
    <location>
        <begin position="1"/>
        <end position="23"/>
    </location>
</feature>
<organism evidence="4 5">
    <name type="scientific">Mesorhabditis belari</name>
    <dbReference type="NCBI Taxonomy" id="2138241"/>
    <lineage>
        <taxon>Eukaryota</taxon>
        <taxon>Metazoa</taxon>
        <taxon>Ecdysozoa</taxon>
        <taxon>Nematoda</taxon>
        <taxon>Chromadorea</taxon>
        <taxon>Rhabditida</taxon>
        <taxon>Rhabditina</taxon>
        <taxon>Rhabditomorpha</taxon>
        <taxon>Rhabditoidea</taxon>
        <taxon>Rhabditidae</taxon>
        <taxon>Mesorhabditinae</taxon>
        <taxon>Mesorhabditis</taxon>
    </lineage>
</organism>
<feature type="chain" id="PRO_5042035735" description="Calcineurin-like phosphoesterase domain-containing protein" evidence="2">
    <location>
        <begin position="24"/>
        <end position="110"/>
    </location>
</feature>
<dbReference type="SUPFAM" id="SSF56300">
    <property type="entry name" value="Metallo-dependent phosphatases"/>
    <property type="match status" value="1"/>
</dbReference>
<evidence type="ECO:0000256" key="2">
    <source>
        <dbReference type="SAM" id="SignalP"/>
    </source>
</evidence>
<dbReference type="AlphaFoldDB" id="A0AAF3FQH5"/>
<protein>
    <recommendedName>
        <fullName evidence="3">Calcineurin-like phosphoesterase domain-containing protein</fullName>
    </recommendedName>
</protein>
<dbReference type="InterPro" id="IPR051693">
    <property type="entry name" value="UPF0046_metallophosphoest"/>
</dbReference>
<dbReference type="Gene3D" id="3.60.21.10">
    <property type="match status" value="1"/>
</dbReference>
<comment type="similarity">
    <text evidence="1">Belongs to the UPF0046 family.</text>
</comment>
<accession>A0AAF3FQH5</accession>
<name>A0AAF3FQH5_9BILA</name>
<dbReference type="WBParaSite" id="MBELARI_LOCUS9239">
    <property type="protein sequence ID" value="MBELARI_LOCUS9239"/>
    <property type="gene ID" value="MBELARI_LOCUS9239"/>
</dbReference>
<dbReference type="Pfam" id="PF00149">
    <property type="entry name" value="Metallophos"/>
    <property type="match status" value="1"/>
</dbReference>
<dbReference type="InterPro" id="IPR029052">
    <property type="entry name" value="Metallo-depent_PP-like"/>
</dbReference>
<evidence type="ECO:0000259" key="3">
    <source>
        <dbReference type="Pfam" id="PF00149"/>
    </source>
</evidence>
<dbReference type="InterPro" id="IPR004843">
    <property type="entry name" value="Calcineurin-like_PHP"/>
</dbReference>
<keyword evidence="2" id="KW-0732">Signal</keyword>
<reference evidence="5" key="1">
    <citation type="submission" date="2024-02" db="UniProtKB">
        <authorList>
            <consortium name="WormBaseParasite"/>
        </authorList>
    </citation>
    <scope>IDENTIFICATION</scope>
</reference>
<feature type="domain" description="Calcineurin-like phosphoesterase" evidence="3">
    <location>
        <begin position="60"/>
        <end position="102"/>
    </location>
</feature>
<dbReference type="Proteomes" id="UP000887575">
    <property type="component" value="Unassembled WGS sequence"/>
</dbReference>
<dbReference type="PANTHER" id="PTHR12905">
    <property type="entry name" value="METALLOPHOSPHOESTERASE"/>
    <property type="match status" value="1"/>
</dbReference>